<dbReference type="PROSITE" id="PS00750">
    <property type="entry name" value="TCP1_1"/>
    <property type="match status" value="1"/>
</dbReference>
<dbReference type="InterPro" id="IPR054827">
    <property type="entry name" value="thermosome_alpha"/>
</dbReference>
<dbReference type="EMBL" id="LHQS01000001">
    <property type="protein sequence ID" value="RXE56939.1"/>
    <property type="molecule type" value="Genomic_DNA"/>
</dbReference>
<dbReference type="SUPFAM" id="SSF54849">
    <property type="entry name" value="GroEL-intermediate domain like"/>
    <property type="match status" value="1"/>
</dbReference>
<evidence type="ECO:0000313" key="6">
    <source>
        <dbReference type="EMBL" id="RXE56939.1"/>
    </source>
</evidence>
<dbReference type="SUPFAM" id="SSF48592">
    <property type="entry name" value="GroEL equatorial domain-like"/>
    <property type="match status" value="1"/>
</dbReference>
<protein>
    <submittedName>
        <fullName evidence="6">Thermosome subunit</fullName>
    </submittedName>
</protein>
<dbReference type="NCBIfam" id="NF041082">
    <property type="entry name" value="thermosome_alpha"/>
    <property type="match status" value="1"/>
</dbReference>
<dbReference type="GO" id="GO:0051082">
    <property type="term" value="F:unfolded protein binding"/>
    <property type="evidence" value="ECO:0007669"/>
    <property type="project" value="InterPro"/>
</dbReference>
<reference evidence="6 7" key="1">
    <citation type="journal article" date="2015" name="Int. J. Syst. Evol. Microbiol.">
        <title>Methanoculleus taiwanensis sp. nov., a methanogen isolated from deep marine sediment at the deformation front area near Taiwan.</title>
        <authorList>
            <person name="Weng C.Y."/>
            <person name="Chen S.C."/>
            <person name="Lai M.C."/>
            <person name="Wu S.Y."/>
            <person name="Lin S."/>
            <person name="Yang T.F."/>
            <person name="Chen P.C."/>
        </authorList>
    </citation>
    <scope>NUCLEOTIDE SEQUENCE [LARGE SCALE GENOMIC DNA]</scope>
    <source>
        <strain evidence="6 7">CYW4</strain>
    </source>
</reference>
<dbReference type="OrthoDB" id="9362at2157"/>
<dbReference type="GO" id="GO:0016887">
    <property type="term" value="F:ATP hydrolysis activity"/>
    <property type="evidence" value="ECO:0007669"/>
    <property type="project" value="InterPro"/>
</dbReference>
<keyword evidence="4 5" id="KW-0143">Chaperone</keyword>
<dbReference type="PRINTS" id="PR00304">
    <property type="entry name" value="TCOMPLEXTCP1"/>
</dbReference>
<dbReference type="SUPFAM" id="SSF52029">
    <property type="entry name" value="GroEL apical domain-like"/>
    <property type="match status" value="1"/>
</dbReference>
<name>A0A498H1V0_9EURY</name>
<dbReference type="InterPro" id="IPR053374">
    <property type="entry name" value="TCP-1_chaperonin"/>
</dbReference>
<organism evidence="6 7">
    <name type="scientific">Methanoculleus taiwanensis</name>
    <dbReference type="NCBI Taxonomy" id="1550565"/>
    <lineage>
        <taxon>Archaea</taxon>
        <taxon>Methanobacteriati</taxon>
        <taxon>Methanobacteriota</taxon>
        <taxon>Stenosarchaea group</taxon>
        <taxon>Methanomicrobia</taxon>
        <taxon>Methanomicrobiales</taxon>
        <taxon>Methanomicrobiaceae</taxon>
        <taxon>Methanoculleus</taxon>
    </lineage>
</organism>
<dbReference type="InterPro" id="IPR017998">
    <property type="entry name" value="Chaperone_TCP-1"/>
</dbReference>
<dbReference type="InterPro" id="IPR002194">
    <property type="entry name" value="Chaperonin_TCP-1_CS"/>
</dbReference>
<accession>A0A498H1V0</accession>
<dbReference type="PROSITE" id="PS00995">
    <property type="entry name" value="TCP1_3"/>
    <property type="match status" value="1"/>
</dbReference>
<dbReference type="InterPro" id="IPR027409">
    <property type="entry name" value="GroEL-like_apical_dom_sf"/>
</dbReference>
<dbReference type="PROSITE" id="PS00751">
    <property type="entry name" value="TCP1_2"/>
    <property type="match status" value="1"/>
</dbReference>
<keyword evidence="3 5" id="KW-0067">ATP-binding</keyword>
<evidence type="ECO:0000256" key="3">
    <source>
        <dbReference type="ARBA" id="ARBA00022840"/>
    </source>
</evidence>
<dbReference type="PANTHER" id="PTHR11353">
    <property type="entry name" value="CHAPERONIN"/>
    <property type="match status" value="1"/>
</dbReference>
<evidence type="ECO:0000256" key="2">
    <source>
        <dbReference type="ARBA" id="ARBA00022741"/>
    </source>
</evidence>
<evidence type="ECO:0000256" key="5">
    <source>
        <dbReference type="RuleBase" id="RU004187"/>
    </source>
</evidence>
<keyword evidence="7" id="KW-1185">Reference proteome</keyword>
<dbReference type="InterPro" id="IPR027413">
    <property type="entry name" value="GROEL-like_equatorial_sf"/>
</dbReference>
<dbReference type="NCBIfam" id="NF041083">
    <property type="entry name" value="thermosome_beta"/>
    <property type="match status" value="1"/>
</dbReference>
<sequence>MLAGQPIIILRDNVERTRGHEAQRSNIMAAKALAAAVRTTLGPRGMDKMLVSPSGDVVITNDGATILHEISVQHPAAKLVVEVAETQDNEVGDGTTTATVLVGSLMEAAEGLLTQEIHPTVISHGYLLGMNKAMEILDDLAITIGFDDREDLIRIADTAMTGKSIEAVKEKLSEIIVDAVTQVAEKTDSGRIVVDEDDVMIKTQVGERMDDAELIRGTVIAKKRISEQMPRTVTDARVALIATPLEITKTQMKAKIKITSADQVKAFSEQEQEALKRLADTIVGTGANVVLCQKGIADAVQFYLGKKGVMAFENVPEKDMKYAARATCATIVNKPDELAPETLGRAEKVEELGDADLTVLSGCQNAKAVTILLRGSTQLLLDELERAVYDASRVVEDALEDGKFVVGGGSVETELLLRIRDYAAGIGGRAQLAIEAFASAFEVIPRTLAENSGFDPIDKLVALKTAHSEGNRYAGLDVYTGEVVDMKAAGVIEPLRVKTQAIKSGAETASLLIRVDDMMITQSGGAPRME</sequence>
<dbReference type="Proteomes" id="UP000290932">
    <property type="component" value="Unassembled WGS sequence"/>
</dbReference>
<dbReference type="InterPro" id="IPR002423">
    <property type="entry name" value="Cpn60/GroEL/TCP-1"/>
</dbReference>
<dbReference type="GO" id="GO:0005524">
    <property type="term" value="F:ATP binding"/>
    <property type="evidence" value="ECO:0007669"/>
    <property type="project" value="UniProtKB-KW"/>
</dbReference>
<comment type="caution">
    <text evidence="6">The sequence shown here is derived from an EMBL/GenBank/DDBJ whole genome shotgun (WGS) entry which is preliminary data.</text>
</comment>
<evidence type="ECO:0000256" key="1">
    <source>
        <dbReference type="ARBA" id="ARBA00008020"/>
    </source>
</evidence>
<dbReference type="RefSeq" id="WP_128692688.1">
    <property type="nucleotide sequence ID" value="NZ_LHQS01000001.1"/>
</dbReference>
<gene>
    <name evidence="6" type="ORF">ABH15_01990</name>
</gene>
<dbReference type="Gene3D" id="1.10.560.10">
    <property type="entry name" value="GroEL-like equatorial domain"/>
    <property type="match status" value="1"/>
</dbReference>
<dbReference type="Gene3D" id="3.50.7.10">
    <property type="entry name" value="GroEL"/>
    <property type="match status" value="1"/>
</dbReference>
<dbReference type="AlphaFoldDB" id="A0A498H1V0"/>
<dbReference type="Gene3D" id="3.30.260.10">
    <property type="entry name" value="TCP-1-like chaperonin intermediate domain"/>
    <property type="match status" value="1"/>
</dbReference>
<dbReference type="InterPro" id="IPR027410">
    <property type="entry name" value="TCP-1-like_intermed_sf"/>
</dbReference>
<evidence type="ECO:0000256" key="4">
    <source>
        <dbReference type="ARBA" id="ARBA00023186"/>
    </source>
</evidence>
<proteinExistence type="inferred from homology"/>
<keyword evidence="2 5" id="KW-0547">Nucleotide-binding</keyword>
<comment type="similarity">
    <text evidence="1 5">Belongs to the TCP-1 chaperonin family.</text>
</comment>
<dbReference type="GO" id="GO:0140662">
    <property type="term" value="F:ATP-dependent protein folding chaperone"/>
    <property type="evidence" value="ECO:0007669"/>
    <property type="project" value="InterPro"/>
</dbReference>
<dbReference type="Pfam" id="PF00118">
    <property type="entry name" value="Cpn60_TCP1"/>
    <property type="match status" value="1"/>
</dbReference>
<evidence type="ECO:0000313" key="7">
    <source>
        <dbReference type="Proteomes" id="UP000290932"/>
    </source>
</evidence>